<dbReference type="HOGENOM" id="CLU_064827_4_1_7"/>
<proteinExistence type="predicted"/>
<sequence length="180" mass="19378">MIYSIDERRVSIDSSCFVADSAVIIGSVTLHENASVWFNAVLRGDNDHIVIGPDSNVQDGSVLHTDHGIGLTLGRGVTVGHKVMLHGCEIADYSLIGINAVVLNKAKIGKHCIIGAGALITEGKEIPERSLVLGAPGKVVRQVSDQEIEGMLQMSAQHYVENGRRYLRSLTPDPRFPRAG</sequence>
<dbReference type="Gene3D" id="2.160.10.10">
    <property type="entry name" value="Hexapeptide repeat proteins"/>
    <property type="match status" value="1"/>
</dbReference>
<protein>
    <submittedName>
        <fullName evidence="1">Putative acetyltransferase</fullName>
    </submittedName>
</protein>
<dbReference type="eggNOG" id="COG0663">
    <property type="taxonomic scope" value="Bacteria"/>
</dbReference>
<dbReference type="OrthoDB" id="9803036at2"/>
<keyword evidence="2" id="KW-1185">Reference proteome</keyword>
<accession>D0LG26</accession>
<dbReference type="InterPro" id="IPR011004">
    <property type="entry name" value="Trimer_LpxA-like_sf"/>
</dbReference>
<keyword evidence="1" id="KW-0808">Transferase</keyword>
<name>D0LG26_HALO1</name>
<dbReference type="InterPro" id="IPR001451">
    <property type="entry name" value="Hexapep"/>
</dbReference>
<dbReference type="CDD" id="cd04645">
    <property type="entry name" value="LbH_gamma_CA_like"/>
    <property type="match status" value="1"/>
</dbReference>
<dbReference type="EMBL" id="CP001804">
    <property type="protein sequence ID" value="ACY14628.1"/>
    <property type="molecule type" value="Genomic_DNA"/>
</dbReference>
<dbReference type="Proteomes" id="UP000001880">
    <property type="component" value="Chromosome"/>
</dbReference>
<dbReference type="PANTHER" id="PTHR13061:SF29">
    <property type="entry name" value="GAMMA CARBONIC ANHYDRASE-LIKE 1, MITOCHONDRIAL-RELATED"/>
    <property type="match status" value="1"/>
</dbReference>
<reference evidence="1 2" key="1">
    <citation type="journal article" date="2010" name="Stand. Genomic Sci.">
        <title>Complete genome sequence of Haliangium ochraceum type strain (SMP-2).</title>
        <authorList>
            <consortium name="US DOE Joint Genome Institute (JGI-PGF)"/>
            <person name="Ivanova N."/>
            <person name="Daum C."/>
            <person name="Lang E."/>
            <person name="Abt B."/>
            <person name="Kopitz M."/>
            <person name="Saunders E."/>
            <person name="Lapidus A."/>
            <person name="Lucas S."/>
            <person name="Glavina Del Rio T."/>
            <person name="Nolan M."/>
            <person name="Tice H."/>
            <person name="Copeland A."/>
            <person name="Cheng J.F."/>
            <person name="Chen F."/>
            <person name="Bruce D."/>
            <person name="Goodwin L."/>
            <person name="Pitluck S."/>
            <person name="Mavromatis K."/>
            <person name="Pati A."/>
            <person name="Mikhailova N."/>
            <person name="Chen A."/>
            <person name="Palaniappan K."/>
            <person name="Land M."/>
            <person name="Hauser L."/>
            <person name="Chang Y.J."/>
            <person name="Jeffries C.D."/>
            <person name="Detter J.C."/>
            <person name="Brettin T."/>
            <person name="Rohde M."/>
            <person name="Goker M."/>
            <person name="Bristow J."/>
            <person name="Markowitz V."/>
            <person name="Eisen J.A."/>
            <person name="Hugenholtz P."/>
            <person name="Kyrpides N.C."/>
            <person name="Klenk H.P."/>
        </authorList>
    </citation>
    <scope>NUCLEOTIDE SEQUENCE [LARGE SCALE GENOMIC DNA]</scope>
    <source>
        <strain evidence="2">DSM 14365 / CIP 107738 / JCM 11303 / AJ 13395 / SMP-2</strain>
    </source>
</reference>
<evidence type="ECO:0000313" key="1">
    <source>
        <dbReference type="EMBL" id="ACY14628.1"/>
    </source>
</evidence>
<dbReference type="InterPro" id="IPR050484">
    <property type="entry name" value="Transf_Hexapept/Carb_Anhydrase"/>
</dbReference>
<dbReference type="SUPFAM" id="SSF51161">
    <property type="entry name" value="Trimeric LpxA-like enzymes"/>
    <property type="match status" value="1"/>
</dbReference>
<dbReference type="GO" id="GO:0016740">
    <property type="term" value="F:transferase activity"/>
    <property type="evidence" value="ECO:0007669"/>
    <property type="project" value="UniProtKB-KW"/>
</dbReference>
<dbReference type="AlphaFoldDB" id="D0LG26"/>
<gene>
    <name evidence="1" type="ordered locus">Hoch_2083</name>
</gene>
<organism evidence="1 2">
    <name type="scientific">Haliangium ochraceum (strain DSM 14365 / JCM 11303 / SMP-2)</name>
    <dbReference type="NCBI Taxonomy" id="502025"/>
    <lineage>
        <taxon>Bacteria</taxon>
        <taxon>Pseudomonadati</taxon>
        <taxon>Myxococcota</taxon>
        <taxon>Polyangia</taxon>
        <taxon>Haliangiales</taxon>
        <taxon>Kofleriaceae</taxon>
        <taxon>Haliangium</taxon>
    </lineage>
</organism>
<dbReference type="STRING" id="502025.Hoch_2083"/>
<dbReference type="Pfam" id="PF00132">
    <property type="entry name" value="Hexapep"/>
    <property type="match status" value="1"/>
</dbReference>
<dbReference type="KEGG" id="hoh:Hoch_2083"/>
<dbReference type="RefSeq" id="WP_012827236.1">
    <property type="nucleotide sequence ID" value="NC_013440.1"/>
</dbReference>
<dbReference type="PANTHER" id="PTHR13061">
    <property type="entry name" value="DYNACTIN SUBUNIT P25"/>
    <property type="match status" value="1"/>
</dbReference>
<dbReference type="InterPro" id="IPR047324">
    <property type="entry name" value="LbH_gamma_CA-like"/>
</dbReference>
<evidence type="ECO:0000313" key="2">
    <source>
        <dbReference type="Proteomes" id="UP000001880"/>
    </source>
</evidence>